<dbReference type="EMBL" id="MNPL01013409">
    <property type="protein sequence ID" value="OQR71826.1"/>
    <property type="molecule type" value="Genomic_DNA"/>
</dbReference>
<dbReference type="GO" id="GO:0006289">
    <property type="term" value="P:nucleotide-excision repair"/>
    <property type="evidence" value="ECO:0007669"/>
    <property type="project" value="InterPro"/>
</dbReference>
<evidence type="ECO:0000256" key="1">
    <source>
        <dbReference type="ARBA" id="ARBA00001966"/>
    </source>
</evidence>
<organism evidence="12 13">
    <name type="scientific">Tropilaelaps mercedesae</name>
    <dbReference type="NCBI Taxonomy" id="418985"/>
    <lineage>
        <taxon>Eukaryota</taxon>
        <taxon>Metazoa</taxon>
        <taxon>Ecdysozoa</taxon>
        <taxon>Arthropoda</taxon>
        <taxon>Chelicerata</taxon>
        <taxon>Arachnida</taxon>
        <taxon>Acari</taxon>
        <taxon>Parasitiformes</taxon>
        <taxon>Mesostigmata</taxon>
        <taxon>Gamasina</taxon>
        <taxon>Dermanyssoidea</taxon>
        <taxon>Laelapidae</taxon>
        <taxon>Tropilaelaps</taxon>
    </lineage>
</organism>
<keyword evidence="13" id="KW-1185">Reference proteome</keyword>
<reference evidence="12 13" key="1">
    <citation type="journal article" date="2017" name="Gigascience">
        <title>Draft genome of the honey bee ectoparasitic mite, Tropilaelaps mercedesae, is shaped by the parasitic life history.</title>
        <authorList>
            <person name="Dong X."/>
            <person name="Armstrong S.D."/>
            <person name="Xia D."/>
            <person name="Makepeace B.L."/>
            <person name="Darby A.C."/>
            <person name="Kadowaki T."/>
        </authorList>
    </citation>
    <scope>NUCLEOTIDE SEQUENCE [LARGE SCALE GENOMIC DNA]</scope>
    <source>
        <strain evidence="12">Wuxi-XJTLU</strain>
    </source>
</reference>
<dbReference type="GO" id="GO:0043139">
    <property type="term" value="F:5'-3' DNA helicase activity"/>
    <property type="evidence" value="ECO:0007669"/>
    <property type="project" value="UniProtKB-EC"/>
</dbReference>
<feature type="domain" description="Helicase ATP-binding" evidence="11">
    <location>
        <begin position="7"/>
        <end position="293"/>
    </location>
</feature>
<dbReference type="EC" id="5.6.2.3" evidence="9"/>
<evidence type="ECO:0000259" key="11">
    <source>
        <dbReference type="PROSITE" id="PS51193"/>
    </source>
</evidence>
<dbReference type="GO" id="GO:0045951">
    <property type="term" value="P:positive regulation of mitotic recombination"/>
    <property type="evidence" value="ECO:0007669"/>
    <property type="project" value="TreeGrafter"/>
</dbReference>
<accession>A0A1V9XEG9</accession>
<dbReference type="GO" id="GO:0005524">
    <property type="term" value="F:ATP binding"/>
    <property type="evidence" value="ECO:0007669"/>
    <property type="project" value="UniProtKB-KW"/>
</dbReference>
<keyword evidence="2" id="KW-0004">4Fe-4S</keyword>
<dbReference type="GO" id="GO:0005634">
    <property type="term" value="C:nucleus"/>
    <property type="evidence" value="ECO:0007669"/>
    <property type="project" value="InterPro"/>
</dbReference>
<keyword evidence="4" id="KW-0227">DNA damage</keyword>
<name>A0A1V9XEG9_9ACAR</name>
<dbReference type="InterPro" id="IPR045028">
    <property type="entry name" value="DinG/Rad3-like"/>
</dbReference>
<keyword evidence="12" id="KW-0347">Helicase</keyword>
<dbReference type="GO" id="GO:0016818">
    <property type="term" value="F:hydrolase activity, acting on acid anhydrides, in phosphorus-containing anhydrides"/>
    <property type="evidence" value="ECO:0007669"/>
    <property type="project" value="InterPro"/>
</dbReference>
<dbReference type="InterPro" id="IPR010614">
    <property type="entry name" value="RAD3-like_helicase_DEAD"/>
</dbReference>
<proteinExistence type="predicted"/>
<dbReference type="InterPro" id="IPR014013">
    <property type="entry name" value="Helic_SF1/SF2_ATP-bd_DinG/Rad3"/>
</dbReference>
<keyword evidence="2" id="KW-0411">Iron-sulfur</keyword>
<comment type="cofactor">
    <cofactor evidence="1">
        <name>[4Fe-4S] cluster</name>
        <dbReference type="ChEBI" id="CHEBI:49883"/>
    </cofactor>
</comment>
<gene>
    <name evidence="12" type="ORF">BIW11_01425</name>
</gene>
<keyword evidence="2" id="KW-0479">Metal-binding</keyword>
<evidence type="ECO:0000256" key="2">
    <source>
        <dbReference type="ARBA" id="ARBA00022485"/>
    </source>
</evidence>
<comment type="catalytic activity">
    <reaction evidence="10">
        <text>ATP + H2O = ADP + phosphate + H(+)</text>
        <dbReference type="Rhea" id="RHEA:13065"/>
        <dbReference type="ChEBI" id="CHEBI:15377"/>
        <dbReference type="ChEBI" id="CHEBI:15378"/>
        <dbReference type="ChEBI" id="CHEBI:30616"/>
        <dbReference type="ChEBI" id="CHEBI:43474"/>
        <dbReference type="ChEBI" id="CHEBI:456216"/>
        <dbReference type="EC" id="5.6.2.3"/>
    </reaction>
</comment>
<evidence type="ECO:0000256" key="10">
    <source>
        <dbReference type="ARBA" id="ARBA00048954"/>
    </source>
</evidence>
<dbReference type="InterPro" id="IPR010643">
    <property type="entry name" value="HBB"/>
</dbReference>
<dbReference type="Pfam" id="PF06777">
    <property type="entry name" value="HBB"/>
    <property type="match status" value="1"/>
</dbReference>
<evidence type="ECO:0000256" key="5">
    <source>
        <dbReference type="ARBA" id="ARBA00022801"/>
    </source>
</evidence>
<evidence type="ECO:0000256" key="6">
    <source>
        <dbReference type="ARBA" id="ARBA00022840"/>
    </source>
</evidence>
<dbReference type="PANTHER" id="PTHR11472">
    <property type="entry name" value="DNA REPAIR DEAD HELICASE RAD3/XP-D SUBFAMILY MEMBER"/>
    <property type="match status" value="1"/>
</dbReference>
<evidence type="ECO:0000256" key="8">
    <source>
        <dbReference type="ARBA" id="ARBA00023204"/>
    </source>
</evidence>
<protein>
    <recommendedName>
        <fullName evidence="9">DNA 5'-3' helicase</fullName>
        <ecNumber evidence="9">5.6.2.3</ecNumber>
    </recommendedName>
</protein>
<evidence type="ECO:0000256" key="9">
    <source>
        <dbReference type="ARBA" id="ARBA00044969"/>
    </source>
</evidence>
<sequence length="372" mass="42170">MRIEVDGLKVLFPYDYIYPEQYSYMLELKHCLDAKGHGVLEMPSGTGKTVTLLALIVAYQKAYPQQVSKLVYCSRTLPEIEKVVEEVRRLREFYRKEGAIGSGVNSSNDILALCLTSRKNLCIHPLVSEERDGRVVDAKCYALTSAYRRGEEPDLEAAGAGTCTFYESFDTHGREMLLPPGVYGIDDLKEYGHRNYWCPYFTARNAIMHANVVIYSYHYLLDPKIAEIVSKELSPNSVVVFDEAHNIDNVCIDSMSVAINRKMMDVINANLLVVENRVRHIRQAGAGQLQEEYSKLVAGLRIAAQARATDIIMPSPVLPDELLQEAMPGTIRTAEHFTAFLRRLYEYVKHRMRTIHVVQESPAAFLKDINKQ</sequence>
<dbReference type="InterPro" id="IPR001945">
    <property type="entry name" value="RAD3/XPD"/>
</dbReference>
<keyword evidence="6" id="KW-0067">ATP-binding</keyword>
<dbReference type="STRING" id="418985.A0A1V9XEG9"/>
<dbReference type="SUPFAM" id="SSF52540">
    <property type="entry name" value="P-loop containing nucleoside triphosphate hydrolases"/>
    <property type="match status" value="1"/>
</dbReference>
<dbReference type="PROSITE" id="PS51193">
    <property type="entry name" value="HELICASE_ATP_BIND_2"/>
    <property type="match status" value="1"/>
</dbReference>
<keyword evidence="5" id="KW-0378">Hydrolase</keyword>
<dbReference type="InterPro" id="IPR027417">
    <property type="entry name" value="P-loop_NTPase"/>
</dbReference>
<dbReference type="GO" id="GO:0006366">
    <property type="term" value="P:transcription by RNA polymerase II"/>
    <property type="evidence" value="ECO:0007669"/>
    <property type="project" value="TreeGrafter"/>
</dbReference>
<dbReference type="NCBIfam" id="TIGR00604">
    <property type="entry name" value="rad3"/>
    <property type="match status" value="1"/>
</dbReference>
<dbReference type="PANTHER" id="PTHR11472:SF1">
    <property type="entry name" value="GENERAL TRANSCRIPTION AND DNA REPAIR FACTOR IIH HELICASE SUBUNIT XPD"/>
    <property type="match status" value="1"/>
</dbReference>
<evidence type="ECO:0000256" key="4">
    <source>
        <dbReference type="ARBA" id="ARBA00022763"/>
    </source>
</evidence>
<dbReference type="AlphaFoldDB" id="A0A1V9XEG9"/>
<dbReference type="InParanoid" id="A0A1V9XEG9"/>
<evidence type="ECO:0000256" key="7">
    <source>
        <dbReference type="ARBA" id="ARBA00023125"/>
    </source>
</evidence>
<evidence type="ECO:0000313" key="13">
    <source>
        <dbReference type="Proteomes" id="UP000192247"/>
    </source>
</evidence>
<feature type="non-terminal residue" evidence="12">
    <location>
        <position position="372"/>
    </location>
</feature>
<dbReference type="InterPro" id="IPR013020">
    <property type="entry name" value="Rad3/Chl1-like"/>
</dbReference>
<dbReference type="SMART" id="SM00488">
    <property type="entry name" value="DEXDc2"/>
    <property type="match status" value="1"/>
</dbReference>
<dbReference type="OrthoDB" id="272481at2759"/>
<dbReference type="InterPro" id="IPR006554">
    <property type="entry name" value="Helicase-like_DEXD_c2"/>
</dbReference>
<dbReference type="Pfam" id="PF06733">
    <property type="entry name" value="DEAD_2"/>
    <property type="match status" value="1"/>
</dbReference>
<dbReference type="PROSITE" id="PS00690">
    <property type="entry name" value="DEAH_ATP_HELICASE"/>
    <property type="match status" value="1"/>
</dbReference>
<dbReference type="Gene3D" id="3.40.50.300">
    <property type="entry name" value="P-loop containing nucleotide triphosphate hydrolases"/>
    <property type="match status" value="1"/>
</dbReference>
<keyword evidence="3" id="KW-0547">Nucleotide-binding</keyword>
<dbReference type="PRINTS" id="PR00852">
    <property type="entry name" value="XRODRMPGMNTD"/>
</dbReference>
<dbReference type="GO" id="GO:0051539">
    <property type="term" value="F:4 iron, 4 sulfur cluster binding"/>
    <property type="evidence" value="ECO:0007669"/>
    <property type="project" value="UniProtKB-KW"/>
</dbReference>
<keyword evidence="2" id="KW-0408">Iron</keyword>
<comment type="caution">
    <text evidence="12">The sequence shown here is derived from an EMBL/GenBank/DDBJ whole genome shotgun (WGS) entry which is preliminary data.</text>
</comment>
<evidence type="ECO:0000313" key="12">
    <source>
        <dbReference type="EMBL" id="OQR71826.1"/>
    </source>
</evidence>
<evidence type="ECO:0000256" key="3">
    <source>
        <dbReference type="ARBA" id="ARBA00022741"/>
    </source>
</evidence>
<keyword evidence="8" id="KW-0234">DNA repair</keyword>
<keyword evidence="7" id="KW-0238">DNA-binding</keyword>
<dbReference type="InterPro" id="IPR002464">
    <property type="entry name" value="DNA/RNA_helicase_DEAH_CS"/>
</dbReference>
<dbReference type="Proteomes" id="UP000192247">
    <property type="component" value="Unassembled WGS sequence"/>
</dbReference>
<dbReference type="GO" id="GO:0003684">
    <property type="term" value="F:damaged DNA binding"/>
    <property type="evidence" value="ECO:0007669"/>
    <property type="project" value="TreeGrafter"/>
</dbReference>